<evidence type="ECO:0008006" key="5">
    <source>
        <dbReference type="Google" id="ProtNLM"/>
    </source>
</evidence>
<organism evidence="3 4">
    <name type="scientific">Manganibacter manganicus</name>
    <dbReference type="NCBI Taxonomy" id="1873176"/>
    <lineage>
        <taxon>Bacteria</taxon>
        <taxon>Pseudomonadati</taxon>
        <taxon>Pseudomonadota</taxon>
        <taxon>Alphaproteobacteria</taxon>
        <taxon>Hyphomicrobiales</taxon>
        <taxon>Phyllobacteriaceae</taxon>
        <taxon>Manganibacter</taxon>
    </lineage>
</organism>
<keyword evidence="2" id="KW-0812">Transmembrane</keyword>
<sequence>MLESLNRIAGPSYASALLWTFAALIFLVIVLVIVRLIRSMTFGTFVVGGRNRKTRLAVMDATAIDSHRRLVLIRRDDIEHLILIGGPTDVVVERDIRLIQARRPGPSGDLAQGQRPPPAPRRPQASSSQPQPTSRHEPPVTKPPIVAHPTNMSPIQHNNIAVQGKSEPYKPLQSDPIDDTLMSELEVSLDALSVPEPVTPVKAQPSLDDEMARLLGELSSHKKQV</sequence>
<dbReference type="Proteomes" id="UP000191905">
    <property type="component" value="Unassembled WGS sequence"/>
</dbReference>
<accession>A0A1V8RRJ7</accession>
<dbReference type="RefSeq" id="WP_080919393.1">
    <property type="nucleotide sequence ID" value="NZ_MDET01000012.1"/>
</dbReference>
<feature type="compositionally biased region" description="Low complexity" evidence="1">
    <location>
        <begin position="122"/>
        <end position="133"/>
    </location>
</feature>
<protein>
    <recommendedName>
        <fullName evidence="5">Flagellar biosynthesis protein FliO</fullName>
    </recommendedName>
</protein>
<keyword evidence="4" id="KW-1185">Reference proteome</keyword>
<keyword evidence="2" id="KW-1133">Transmembrane helix</keyword>
<name>A0A1V8RRJ7_9HYPH</name>
<reference evidence="3 4" key="1">
    <citation type="journal article" date="2016" name="Int. J. Syst. Evol. Microbiol.">
        <title>Pseudaminobacter manganicus sp. nov., isolated from sludge of a manganese mine.</title>
        <authorList>
            <person name="Li J."/>
            <person name="Huang J."/>
            <person name="Liao S."/>
            <person name="Wang G."/>
        </authorList>
    </citation>
    <scope>NUCLEOTIDE SEQUENCE [LARGE SCALE GENOMIC DNA]</scope>
    <source>
        <strain evidence="3 4">JH-7</strain>
    </source>
</reference>
<keyword evidence="2" id="KW-0472">Membrane</keyword>
<comment type="caution">
    <text evidence="3">The sequence shown here is derived from an EMBL/GenBank/DDBJ whole genome shotgun (WGS) entry which is preliminary data.</text>
</comment>
<dbReference type="EMBL" id="MDET01000012">
    <property type="protein sequence ID" value="OQM75842.1"/>
    <property type="molecule type" value="Genomic_DNA"/>
</dbReference>
<evidence type="ECO:0000313" key="4">
    <source>
        <dbReference type="Proteomes" id="UP000191905"/>
    </source>
</evidence>
<feature type="region of interest" description="Disordered" evidence="1">
    <location>
        <begin position="102"/>
        <end position="152"/>
    </location>
</feature>
<evidence type="ECO:0000256" key="1">
    <source>
        <dbReference type="SAM" id="MobiDB-lite"/>
    </source>
</evidence>
<feature type="transmembrane region" description="Helical" evidence="2">
    <location>
        <begin position="12"/>
        <end position="34"/>
    </location>
</feature>
<dbReference type="AlphaFoldDB" id="A0A1V8RRJ7"/>
<evidence type="ECO:0000313" key="3">
    <source>
        <dbReference type="EMBL" id="OQM75842.1"/>
    </source>
</evidence>
<gene>
    <name evidence="3" type="ORF">BFN67_02750</name>
</gene>
<proteinExistence type="predicted"/>
<dbReference type="OrthoDB" id="8456606at2"/>
<dbReference type="STRING" id="1873176.BFN67_02750"/>
<evidence type="ECO:0000256" key="2">
    <source>
        <dbReference type="SAM" id="Phobius"/>
    </source>
</evidence>